<organism evidence="2 3">
    <name type="scientific">Saccharopolyspora oryzae</name>
    <dbReference type="NCBI Taxonomy" id="2997343"/>
    <lineage>
        <taxon>Bacteria</taxon>
        <taxon>Bacillati</taxon>
        <taxon>Actinomycetota</taxon>
        <taxon>Actinomycetes</taxon>
        <taxon>Pseudonocardiales</taxon>
        <taxon>Pseudonocardiaceae</taxon>
        <taxon>Saccharopolyspora</taxon>
    </lineage>
</organism>
<gene>
    <name evidence="2" type="ORF">OU415_07555</name>
</gene>
<accession>A0ABT4UU87</accession>
<comment type="caution">
    <text evidence="2">The sequence shown here is derived from an EMBL/GenBank/DDBJ whole genome shotgun (WGS) entry which is preliminary data.</text>
</comment>
<feature type="region of interest" description="Disordered" evidence="1">
    <location>
        <begin position="17"/>
        <end position="40"/>
    </location>
</feature>
<evidence type="ECO:0000313" key="2">
    <source>
        <dbReference type="EMBL" id="MDA3625286.1"/>
    </source>
</evidence>
<reference evidence="2 3" key="1">
    <citation type="submission" date="2022-11" db="EMBL/GenBank/DDBJ databases">
        <title>Draft genome sequence of Saccharopolyspora sp. WRP15-2 isolated from rhizosphere soils of wild rice in Thailand.</title>
        <authorList>
            <person name="Duangmal K."/>
            <person name="Kammanee S."/>
            <person name="Muangham S."/>
        </authorList>
    </citation>
    <scope>NUCLEOTIDE SEQUENCE [LARGE SCALE GENOMIC DNA]</scope>
    <source>
        <strain evidence="2 3">WRP15-2</strain>
    </source>
</reference>
<evidence type="ECO:0000256" key="1">
    <source>
        <dbReference type="SAM" id="MobiDB-lite"/>
    </source>
</evidence>
<name>A0ABT4UU87_9PSEU</name>
<proteinExistence type="predicted"/>
<dbReference type="RefSeq" id="WP_270947863.1">
    <property type="nucleotide sequence ID" value="NZ_JAQGLA010000007.1"/>
</dbReference>
<sequence>MSRPSSTRSLAEALNELKHSSYHDPQNSVRSWLVENDGTA</sequence>
<keyword evidence="3" id="KW-1185">Reference proteome</keyword>
<evidence type="ECO:0000313" key="3">
    <source>
        <dbReference type="Proteomes" id="UP001210380"/>
    </source>
</evidence>
<protein>
    <submittedName>
        <fullName evidence="2">Uncharacterized protein</fullName>
    </submittedName>
</protein>
<dbReference type="EMBL" id="JAQGLA010000007">
    <property type="protein sequence ID" value="MDA3625286.1"/>
    <property type="molecule type" value="Genomic_DNA"/>
</dbReference>
<dbReference type="Proteomes" id="UP001210380">
    <property type="component" value="Unassembled WGS sequence"/>
</dbReference>